<dbReference type="AlphaFoldDB" id="A0A2S7U3Q6"/>
<proteinExistence type="predicted"/>
<dbReference type="EMBL" id="MQWA01000001">
    <property type="protein sequence ID" value="PQJ29648.1"/>
    <property type="molecule type" value="Genomic_DNA"/>
</dbReference>
<name>A0A2S7U3Q6_9BACT</name>
<accession>A0A2S7U3Q6</accession>
<organism evidence="1 2">
    <name type="scientific">Rubritalea profundi</name>
    <dbReference type="NCBI Taxonomy" id="1658618"/>
    <lineage>
        <taxon>Bacteria</taxon>
        <taxon>Pseudomonadati</taxon>
        <taxon>Verrucomicrobiota</taxon>
        <taxon>Verrucomicrobiia</taxon>
        <taxon>Verrucomicrobiales</taxon>
        <taxon>Rubritaleaceae</taxon>
        <taxon>Rubritalea</taxon>
    </lineage>
</organism>
<comment type="caution">
    <text evidence="1">The sequence shown here is derived from an EMBL/GenBank/DDBJ whole genome shotgun (WGS) entry which is preliminary data.</text>
</comment>
<protein>
    <submittedName>
        <fullName evidence="1">Uncharacterized protein</fullName>
    </submittedName>
</protein>
<keyword evidence="2" id="KW-1185">Reference proteome</keyword>
<reference evidence="1 2" key="1">
    <citation type="submission" date="2016-12" db="EMBL/GenBank/DDBJ databases">
        <title>Study of bacterial adaptation to deep sea.</title>
        <authorList>
            <person name="Song J."/>
            <person name="Yoshizawa S."/>
            <person name="Kogure K."/>
        </authorList>
    </citation>
    <scope>NUCLEOTIDE SEQUENCE [LARGE SCALE GENOMIC DNA]</scope>
    <source>
        <strain evidence="1 2">SAORIC-165</strain>
    </source>
</reference>
<evidence type="ECO:0000313" key="1">
    <source>
        <dbReference type="EMBL" id="PQJ29648.1"/>
    </source>
</evidence>
<gene>
    <name evidence="1" type="ORF">BSZ32_14890</name>
</gene>
<sequence>MSWLLVFYYFLSAEIEVETEVRITPLKQEVHDAQLEPTKLMNRQFFGEQFKIIEAEENEKRR</sequence>
<dbReference type="Proteomes" id="UP000239907">
    <property type="component" value="Unassembled WGS sequence"/>
</dbReference>
<evidence type="ECO:0000313" key="2">
    <source>
        <dbReference type="Proteomes" id="UP000239907"/>
    </source>
</evidence>
<dbReference type="RefSeq" id="WP_105044156.1">
    <property type="nucleotide sequence ID" value="NZ_MQWA01000001.1"/>
</dbReference>